<gene>
    <name evidence="11" type="ORF">SAMN05421505_10785</name>
</gene>
<dbReference type="InterPro" id="IPR008271">
    <property type="entry name" value="Ser/Thr_kinase_AS"/>
</dbReference>
<keyword evidence="2 11" id="KW-0723">Serine/threonine-protein kinase</keyword>
<reference evidence="11 12" key="1">
    <citation type="submission" date="2016-10" db="EMBL/GenBank/DDBJ databases">
        <authorList>
            <person name="de Groot N.N."/>
        </authorList>
    </citation>
    <scope>NUCLEOTIDE SEQUENCE [LARGE SCALE GENOMIC DNA]</scope>
    <source>
        <strain evidence="11 12">CPCC 201354</strain>
    </source>
</reference>
<accession>A0A1G7WN59</accession>
<evidence type="ECO:0000313" key="12">
    <source>
        <dbReference type="Proteomes" id="UP000198923"/>
    </source>
</evidence>
<evidence type="ECO:0000256" key="8">
    <source>
        <dbReference type="SAM" id="MobiDB-lite"/>
    </source>
</evidence>
<evidence type="ECO:0000256" key="1">
    <source>
        <dbReference type="ARBA" id="ARBA00012513"/>
    </source>
</evidence>
<evidence type="ECO:0000256" key="6">
    <source>
        <dbReference type="ARBA" id="ARBA00022840"/>
    </source>
</evidence>
<dbReference type="SUPFAM" id="SSF56112">
    <property type="entry name" value="Protein kinase-like (PK-like)"/>
    <property type="match status" value="1"/>
</dbReference>
<dbReference type="GO" id="GO:0004674">
    <property type="term" value="F:protein serine/threonine kinase activity"/>
    <property type="evidence" value="ECO:0007669"/>
    <property type="project" value="UniProtKB-KW"/>
</dbReference>
<evidence type="ECO:0000313" key="11">
    <source>
        <dbReference type="EMBL" id="SDG72660.1"/>
    </source>
</evidence>
<proteinExistence type="predicted"/>
<dbReference type="Gene3D" id="1.10.510.10">
    <property type="entry name" value="Transferase(Phosphotransferase) domain 1"/>
    <property type="match status" value="1"/>
</dbReference>
<dbReference type="STRING" id="504805.SAMN05421505_10785"/>
<feature type="transmembrane region" description="Helical" evidence="9">
    <location>
        <begin position="356"/>
        <end position="377"/>
    </location>
</feature>
<evidence type="ECO:0000256" key="3">
    <source>
        <dbReference type="ARBA" id="ARBA00022679"/>
    </source>
</evidence>
<feature type="binding site" evidence="7">
    <location>
        <position position="41"/>
    </location>
    <ligand>
        <name>ATP</name>
        <dbReference type="ChEBI" id="CHEBI:30616"/>
    </ligand>
</feature>
<dbReference type="AlphaFoldDB" id="A0A1G7WN59"/>
<name>A0A1G7WN59_9ACTN</name>
<evidence type="ECO:0000256" key="4">
    <source>
        <dbReference type="ARBA" id="ARBA00022741"/>
    </source>
</evidence>
<dbReference type="SMART" id="SM00220">
    <property type="entry name" value="S_TKc"/>
    <property type="match status" value="1"/>
</dbReference>
<organism evidence="11 12">
    <name type="scientific">Sinosporangium album</name>
    <dbReference type="NCBI Taxonomy" id="504805"/>
    <lineage>
        <taxon>Bacteria</taxon>
        <taxon>Bacillati</taxon>
        <taxon>Actinomycetota</taxon>
        <taxon>Actinomycetes</taxon>
        <taxon>Streptosporangiales</taxon>
        <taxon>Streptosporangiaceae</taxon>
        <taxon>Sinosporangium</taxon>
    </lineage>
</organism>
<dbReference type="Proteomes" id="UP000198923">
    <property type="component" value="Unassembled WGS sequence"/>
</dbReference>
<dbReference type="PROSITE" id="PS00107">
    <property type="entry name" value="PROTEIN_KINASE_ATP"/>
    <property type="match status" value="1"/>
</dbReference>
<dbReference type="Pfam" id="PF00069">
    <property type="entry name" value="Pkinase"/>
    <property type="match status" value="1"/>
</dbReference>
<dbReference type="RefSeq" id="WP_093170007.1">
    <property type="nucleotide sequence ID" value="NZ_FNCN01000007.1"/>
</dbReference>
<dbReference type="CDD" id="cd14014">
    <property type="entry name" value="STKc_PknB_like"/>
    <property type="match status" value="1"/>
</dbReference>
<dbReference type="GO" id="GO:0005524">
    <property type="term" value="F:ATP binding"/>
    <property type="evidence" value="ECO:0007669"/>
    <property type="project" value="UniProtKB-UniRule"/>
</dbReference>
<sequence length="394" mass="40606">MTQSSGPEVPGYDVLDLLGQGGFGTVYRARQLAVGREVALKIDNRVLASDRDKRRFMREVTAAGALSGHPHVAHVYDAGVLNDGRPYMVMELCPGGSLTDRLRRDGTIGVAETRDIGMKIADALAAAHQAGVLHRDLKPANILVNRYGNVVLSDFGLATMPNPGGEASVTREALTPAYAPPEAFDLTEPTEVGDVYSLAATLYALMLGRPPRFPADGVPNIAMIMALHRLPVPDLSGVPADVTALLRQAMDVDPARRPAGAAALRDALAALPLSASAPAHAPRAATPPQGPEALRGAPPSPRVSAGTGPGGLPPYGGADAKAHSRTAAPHGPGAAAQRWPTAPVASARRPASPSRAYPVAAAFFAAILLTGAGVMVYELVSETTQTVPASPAGG</sequence>
<feature type="domain" description="Protein kinase" evidence="10">
    <location>
        <begin position="12"/>
        <end position="269"/>
    </location>
</feature>
<dbReference type="InterPro" id="IPR017441">
    <property type="entry name" value="Protein_kinase_ATP_BS"/>
</dbReference>
<feature type="region of interest" description="Disordered" evidence="8">
    <location>
        <begin position="278"/>
        <end position="350"/>
    </location>
</feature>
<dbReference type="OrthoDB" id="9762169at2"/>
<keyword evidence="9" id="KW-0812">Transmembrane</keyword>
<keyword evidence="4 7" id="KW-0547">Nucleotide-binding</keyword>
<keyword evidence="6 7" id="KW-0067">ATP-binding</keyword>
<dbReference type="InterPro" id="IPR000719">
    <property type="entry name" value="Prot_kinase_dom"/>
</dbReference>
<keyword evidence="9" id="KW-1133">Transmembrane helix</keyword>
<feature type="compositionally biased region" description="Low complexity" evidence="8">
    <location>
        <begin position="278"/>
        <end position="287"/>
    </location>
</feature>
<dbReference type="PANTHER" id="PTHR43289">
    <property type="entry name" value="MITOGEN-ACTIVATED PROTEIN KINASE KINASE KINASE 20-RELATED"/>
    <property type="match status" value="1"/>
</dbReference>
<protein>
    <recommendedName>
        <fullName evidence="1">non-specific serine/threonine protein kinase</fullName>
        <ecNumber evidence="1">2.7.11.1</ecNumber>
    </recommendedName>
</protein>
<dbReference type="EMBL" id="FNCN01000007">
    <property type="protein sequence ID" value="SDG72660.1"/>
    <property type="molecule type" value="Genomic_DNA"/>
</dbReference>
<dbReference type="PROSITE" id="PS50011">
    <property type="entry name" value="PROTEIN_KINASE_DOM"/>
    <property type="match status" value="1"/>
</dbReference>
<dbReference type="InterPro" id="IPR011009">
    <property type="entry name" value="Kinase-like_dom_sf"/>
</dbReference>
<keyword evidence="5 11" id="KW-0418">Kinase</keyword>
<evidence type="ECO:0000256" key="5">
    <source>
        <dbReference type="ARBA" id="ARBA00022777"/>
    </source>
</evidence>
<evidence type="ECO:0000256" key="2">
    <source>
        <dbReference type="ARBA" id="ARBA00022527"/>
    </source>
</evidence>
<keyword evidence="9" id="KW-0472">Membrane</keyword>
<evidence type="ECO:0000256" key="7">
    <source>
        <dbReference type="PROSITE-ProRule" id="PRU10141"/>
    </source>
</evidence>
<keyword evidence="3" id="KW-0808">Transferase</keyword>
<dbReference type="EC" id="2.7.11.1" evidence="1"/>
<evidence type="ECO:0000256" key="9">
    <source>
        <dbReference type="SAM" id="Phobius"/>
    </source>
</evidence>
<keyword evidence="12" id="KW-1185">Reference proteome</keyword>
<evidence type="ECO:0000259" key="10">
    <source>
        <dbReference type="PROSITE" id="PS50011"/>
    </source>
</evidence>
<dbReference type="PANTHER" id="PTHR43289:SF6">
    <property type="entry name" value="SERINE_THREONINE-PROTEIN KINASE NEKL-3"/>
    <property type="match status" value="1"/>
</dbReference>
<dbReference type="PROSITE" id="PS00108">
    <property type="entry name" value="PROTEIN_KINASE_ST"/>
    <property type="match status" value="1"/>
</dbReference>